<dbReference type="Ensembl" id="ENSCPGT00000013723.1">
    <property type="protein sequence ID" value="ENSCPGP00000012519.1"/>
    <property type="gene ID" value="ENSCPGG00000008888.1"/>
</dbReference>
<name>A0A8C3JSF3_9CHAR</name>
<reference evidence="2" key="1">
    <citation type="submission" date="2025-08" db="UniProtKB">
        <authorList>
            <consortium name="Ensembl"/>
        </authorList>
    </citation>
    <scope>IDENTIFICATION</scope>
</reference>
<accession>A0A8C3JSF3</accession>
<evidence type="ECO:0000256" key="1">
    <source>
        <dbReference type="SAM" id="MobiDB-lite"/>
    </source>
</evidence>
<protein>
    <submittedName>
        <fullName evidence="2">Uncharacterized protein</fullName>
    </submittedName>
</protein>
<keyword evidence="3" id="KW-1185">Reference proteome</keyword>
<dbReference type="Proteomes" id="UP000694419">
    <property type="component" value="Unplaced"/>
</dbReference>
<dbReference type="AlphaFoldDB" id="A0A8C3JSF3"/>
<evidence type="ECO:0000313" key="2">
    <source>
        <dbReference type="Ensembl" id="ENSCPGP00000012519.1"/>
    </source>
</evidence>
<evidence type="ECO:0000313" key="3">
    <source>
        <dbReference type="Proteomes" id="UP000694419"/>
    </source>
</evidence>
<reference evidence="2" key="2">
    <citation type="submission" date="2025-09" db="UniProtKB">
        <authorList>
            <consortium name="Ensembl"/>
        </authorList>
    </citation>
    <scope>IDENTIFICATION</scope>
</reference>
<proteinExistence type="predicted"/>
<sequence>MPPGAVARACSPSYSGVRYNSLPRCRSPEPSQGPTRAVPAGSARLPGVGWG</sequence>
<feature type="region of interest" description="Disordered" evidence="1">
    <location>
        <begin position="21"/>
        <end position="51"/>
    </location>
</feature>
<organism evidence="2 3">
    <name type="scientific">Calidris pygmaea</name>
    <name type="common">Spoon-billed sandpiper</name>
    <dbReference type="NCBI Taxonomy" id="425635"/>
    <lineage>
        <taxon>Eukaryota</taxon>
        <taxon>Metazoa</taxon>
        <taxon>Chordata</taxon>
        <taxon>Craniata</taxon>
        <taxon>Vertebrata</taxon>
        <taxon>Euteleostomi</taxon>
        <taxon>Archelosauria</taxon>
        <taxon>Archosauria</taxon>
        <taxon>Dinosauria</taxon>
        <taxon>Saurischia</taxon>
        <taxon>Theropoda</taxon>
        <taxon>Coelurosauria</taxon>
        <taxon>Aves</taxon>
        <taxon>Neognathae</taxon>
        <taxon>Neoaves</taxon>
        <taxon>Charadriiformes</taxon>
        <taxon>Scolopacidae</taxon>
        <taxon>Calidris</taxon>
    </lineage>
</organism>